<comment type="caution">
    <text evidence="2">The sequence shown here is derived from an EMBL/GenBank/DDBJ whole genome shotgun (WGS) entry which is preliminary data.</text>
</comment>
<sequence length="163" mass="18024">VLPCYMSPEQIVTVTAAISILMAFLQPVHPSLTRAQTLQEQRISSLDKVITGTKAILQALFLLEHMLWPNQPPETPLHLVLPRESRPLSDLMLDSFDEFHDAVLNAIPEALIRVKLRFRNMPQNLNTNPTALDEDPQPANPSTPSTVPNPAASSSTGATLEHY</sequence>
<reference evidence="2" key="1">
    <citation type="submission" date="2022-10" db="EMBL/GenBank/DDBJ databases">
        <authorList>
            <person name="Chen Y."/>
            <person name="Dougan E. K."/>
            <person name="Chan C."/>
            <person name="Rhodes N."/>
            <person name="Thang M."/>
        </authorList>
    </citation>
    <scope>NUCLEOTIDE SEQUENCE</scope>
</reference>
<evidence type="ECO:0000313" key="3">
    <source>
        <dbReference type="EMBL" id="CAL1163807.1"/>
    </source>
</evidence>
<dbReference type="EMBL" id="CAMXCT010004802">
    <property type="protein sequence ID" value="CAI4010432.1"/>
    <property type="molecule type" value="Genomic_DNA"/>
</dbReference>
<accession>A0A9P1DI70</accession>
<organism evidence="2">
    <name type="scientific">Cladocopium goreaui</name>
    <dbReference type="NCBI Taxonomy" id="2562237"/>
    <lineage>
        <taxon>Eukaryota</taxon>
        <taxon>Sar</taxon>
        <taxon>Alveolata</taxon>
        <taxon>Dinophyceae</taxon>
        <taxon>Suessiales</taxon>
        <taxon>Symbiodiniaceae</taxon>
        <taxon>Cladocopium</taxon>
    </lineage>
</organism>
<gene>
    <name evidence="2" type="ORF">C1SCF055_LOCUS35702</name>
</gene>
<protein>
    <submittedName>
        <fullName evidence="2">Uncharacterized protein</fullName>
    </submittedName>
</protein>
<proteinExistence type="predicted"/>
<feature type="region of interest" description="Disordered" evidence="1">
    <location>
        <begin position="125"/>
        <end position="163"/>
    </location>
</feature>
<dbReference type="AlphaFoldDB" id="A0A9P1DI70"/>
<evidence type="ECO:0000256" key="1">
    <source>
        <dbReference type="SAM" id="MobiDB-lite"/>
    </source>
</evidence>
<evidence type="ECO:0000313" key="2">
    <source>
        <dbReference type="EMBL" id="CAI4010432.1"/>
    </source>
</evidence>
<name>A0A9P1DI70_9DINO</name>
<feature type="non-terminal residue" evidence="2">
    <location>
        <position position="163"/>
    </location>
</feature>
<dbReference type="EMBL" id="CAMXCT020004802">
    <property type="protein sequence ID" value="CAL1163807.1"/>
    <property type="molecule type" value="Genomic_DNA"/>
</dbReference>
<reference evidence="3" key="2">
    <citation type="submission" date="2024-04" db="EMBL/GenBank/DDBJ databases">
        <authorList>
            <person name="Chen Y."/>
            <person name="Shah S."/>
            <person name="Dougan E. K."/>
            <person name="Thang M."/>
            <person name="Chan C."/>
        </authorList>
    </citation>
    <scope>NUCLEOTIDE SEQUENCE [LARGE SCALE GENOMIC DNA]</scope>
</reference>
<feature type="compositionally biased region" description="Polar residues" evidence="1">
    <location>
        <begin position="140"/>
        <end position="163"/>
    </location>
</feature>